<feature type="region of interest" description="Disordered" evidence="1">
    <location>
        <begin position="700"/>
        <end position="733"/>
    </location>
</feature>
<protein>
    <recommendedName>
        <fullName evidence="3">Thymidine phosphorylase</fullName>
    </recommendedName>
</protein>
<feature type="region of interest" description="Disordered" evidence="1">
    <location>
        <begin position="241"/>
        <end position="326"/>
    </location>
</feature>
<feature type="compositionally biased region" description="Low complexity" evidence="1">
    <location>
        <begin position="247"/>
        <end position="259"/>
    </location>
</feature>
<proteinExistence type="predicted"/>
<evidence type="ECO:0000313" key="2">
    <source>
        <dbReference type="EMBL" id="VAW69996.1"/>
    </source>
</evidence>
<gene>
    <name evidence="2" type="ORF">MNBD_GAMMA09-1723</name>
</gene>
<feature type="compositionally biased region" description="Polar residues" evidence="1">
    <location>
        <begin position="715"/>
        <end position="724"/>
    </location>
</feature>
<evidence type="ECO:0000256" key="1">
    <source>
        <dbReference type="SAM" id="MobiDB-lite"/>
    </source>
</evidence>
<name>A0A3B0YNN0_9ZZZZ</name>
<evidence type="ECO:0008006" key="3">
    <source>
        <dbReference type="Google" id="ProtNLM"/>
    </source>
</evidence>
<organism evidence="2">
    <name type="scientific">hydrothermal vent metagenome</name>
    <dbReference type="NCBI Taxonomy" id="652676"/>
    <lineage>
        <taxon>unclassified sequences</taxon>
        <taxon>metagenomes</taxon>
        <taxon>ecological metagenomes</taxon>
    </lineage>
</organism>
<sequence>MDETENHINQAQADGQPRYYAELVEQIISQLEMFFVSSLDDMFKQADDHLFTSADSASSTAEQNSLFECMNALRVNKQAIQQGFVDELSVYLQPVGELEKLPERKQSKRSDELVLVEQNEMDEMVILTTISSKAAMDNAEAINHLVLRFKELAQYNDHIFHAEALEPKRLCDSMHEAVTKTDLIDHNKLVVYKFFDKSLIVKLVELYDMLNNMLIEQGILPVIDYSGTAPHYEEAAYGEEPVDGVADDPSSALPPGASAAPPPPPPGMRRAFGSGMAGYSGFSGAAPAGSHQAAPPMPAGGAPMSPPPAGQGGFAPATGAAPRRAFGSGMSGMFSQSPQPAVIPGGSAVTDGSSIAGTSAQPGSAGMPVSQVRESIESFVGGTHADGLVSADGFYSHQQVMTALTELQVPTGNISETPLVFDANQIKKAVLSSIGEREGGAVTKAVNQVSEKTIDFIKLIFDAIIEEESITDEIKTILLSLQIPVIKAAMIDSEFFVDDQHPARQLLDKISEAGVGVTEHTDPVYIEIEKVVRKLLSDYDDDVIAFTIALDELKNLTEEIYRKARETEDESQKTVKMAHARKIVLQEIRKITIGKELPEGIRTLVLKVWPSMMFNHFLNNGKANDEWVELLMILQKIIESVQPISSLEELEELGLSYQDIVDAAGSKLRGGSKHRSLIDHVLNDLAETYAGLMATVGLSGENSQQGNEAGGGAGSDQSNAQQGAESEEDMSDELTLGHAETQAEPGQEAGPEVDFEAVAREKISRLPEGIAPGGWFIVYNGEDKPVRRLKLAVILVHDATIVFVDHLGNVVIEKDAGVFSDEVEKGLSGIIMQHSVFDHALNSALQTIER</sequence>
<dbReference type="AlphaFoldDB" id="A0A3B0YNN0"/>
<dbReference type="InterPro" id="IPR012434">
    <property type="entry name" value="DUF1631"/>
</dbReference>
<dbReference type="Pfam" id="PF07793">
    <property type="entry name" value="DUF1631"/>
    <property type="match status" value="1"/>
</dbReference>
<feature type="compositionally biased region" description="Low complexity" evidence="1">
    <location>
        <begin position="314"/>
        <end position="326"/>
    </location>
</feature>
<reference evidence="2" key="1">
    <citation type="submission" date="2018-06" db="EMBL/GenBank/DDBJ databases">
        <authorList>
            <person name="Zhirakovskaya E."/>
        </authorList>
    </citation>
    <scope>NUCLEOTIDE SEQUENCE</scope>
</reference>
<dbReference type="EMBL" id="UOFI01000185">
    <property type="protein sequence ID" value="VAW69996.1"/>
    <property type="molecule type" value="Genomic_DNA"/>
</dbReference>
<accession>A0A3B0YNN0</accession>